<dbReference type="Proteomes" id="UP000683507">
    <property type="component" value="Chromosome"/>
</dbReference>
<keyword evidence="1" id="KW-0732">Signal</keyword>
<accession>A0A916NID3</accession>
<dbReference type="KEGG" id="ptan:CRYO30217_02284"/>
<name>A0A916NID3_9FLAO</name>
<evidence type="ECO:0000313" key="2">
    <source>
        <dbReference type="EMBL" id="CAG5083770.1"/>
    </source>
</evidence>
<sequence length="475" mass="53041">MKLSQLFISVLFVAFGISCADNDVSADSEPVNSEENAKKEVISVESIDEIVDLLAPESQSFAVIPNEECFIKCAEGTSIYVPAFTFVFADGSPVENMITLEVKECYSLSTILAEDLQTRSGDEILETGGMLNITASSEGKPLDIAQGQSMVVAMPKNGQTSNMDLFYDQHSTSGMDWIQASEYNINNANNLNAKGPNDIKSSSLEDIEKYYSYQFKVSEYSVTLRDLILEGTDITLLEYFENGKYTSESDAKLFQENGWRVEYDFHIDDSGARYDYAQDVGEYSVPSEKAYNILLKYLKEAPRFIFSSAKNLHHTIPYSFGIRATKKIDKEAYKKAIYSKYSKNKSDAIAKMGIDELDNFVFAVADLGWINCDRFWDLDVEKTDYLVKVEQPENAKVVAVFKDIKSVMNGHVENGLVVFDNLPMGQAINVISINLQDGKPKLCVQPTTVDGNTLELANYKSFSLDELEQVINGAF</sequence>
<evidence type="ECO:0000256" key="1">
    <source>
        <dbReference type="SAM" id="SignalP"/>
    </source>
</evidence>
<evidence type="ECO:0008006" key="4">
    <source>
        <dbReference type="Google" id="ProtNLM"/>
    </source>
</evidence>
<protein>
    <recommendedName>
        <fullName evidence="4">Lipoprotein</fullName>
    </recommendedName>
</protein>
<dbReference type="RefSeq" id="WP_258542515.1">
    <property type="nucleotide sequence ID" value="NZ_OU015584.1"/>
</dbReference>
<reference evidence="2" key="1">
    <citation type="submission" date="2021-04" db="EMBL/GenBank/DDBJ databases">
        <authorList>
            <person name="Rodrigo-Torres L."/>
            <person name="Arahal R. D."/>
            <person name="Lucena T."/>
        </authorList>
    </citation>
    <scope>NUCLEOTIDE SEQUENCE</scope>
    <source>
        <strain evidence="2">AS29M-1</strain>
    </source>
</reference>
<keyword evidence="3" id="KW-1185">Reference proteome</keyword>
<feature type="signal peptide" evidence="1">
    <location>
        <begin position="1"/>
        <end position="20"/>
    </location>
</feature>
<dbReference type="AlphaFoldDB" id="A0A916NID3"/>
<proteinExistence type="predicted"/>
<feature type="chain" id="PRO_5037894986" description="Lipoprotein" evidence="1">
    <location>
        <begin position="21"/>
        <end position="475"/>
    </location>
</feature>
<evidence type="ECO:0000313" key="3">
    <source>
        <dbReference type="Proteomes" id="UP000683507"/>
    </source>
</evidence>
<gene>
    <name evidence="2" type="ORF">CRYO30217_02284</name>
</gene>
<organism evidence="2 3">
    <name type="scientific">Parvicella tangerina</name>
    <dbReference type="NCBI Taxonomy" id="2829795"/>
    <lineage>
        <taxon>Bacteria</taxon>
        <taxon>Pseudomonadati</taxon>
        <taxon>Bacteroidota</taxon>
        <taxon>Flavobacteriia</taxon>
        <taxon>Flavobacteriales</taxon>
        <taxon>Parvicellaceae</taxon>
        <taxon>Parvicella</taxon>
    </lineage>
</organism>
<dbReference type="PROSITE" id="PS51257">
    <property type="entry name" value="PROKAR_LIPOPROTEIN"/>
    <property type="match status" value="1"/>
</dbReference>
<dbReference type="EMBL" id="OU015584">
    <property type="protein sequence ID" value="CAG5083770.1"/>
    <property type="molecule type" value="Genomic_DNA"/>
</dbReference>